<accession>A0A3P8EBR1</accession>
<protein>
    <submittedName>
        <fullName evidence="3">Transposase</fullName>
    </submittedName>
</protein>
<sequence>MRSASTPKKCPTDQGWTKHEFFTISAMLTKKSGENPWGSTPTPRNAATAGIGLSTLEKLRLNYGVKGARFPIFSMLAVKSD</sequence>
<proteinExistence type="predicted"/>
<evidence type="ECO:0000313" key="1">
    <source>
        <dbReference type="EMBL" id="VDP09579.1"/>
    </source>
</evidence>
<dbReference type="AlphaFoldDB" id="A0A183G7C9"/>
<gene>
    <name evidence="1" type="ORF">HPBE_LOCUS17679</name>
</gene>
<accession>A0A183G7C9</accession>
<dbReference type="WBParaSite" id="HPBE_0001768001-mRNA-1">
    <property type="protein sequence ID" value="HPBE_0001768001-mRNA-1"/>
    <property type="gene ID" value="HPBE_0001768001"/>
</dbReference>
<evidence type="ECO:0000313" key="3">
    <source>
        <dbReference type="WBParaSite" id="HPBE_0001768001-mRNA-1"/>
    </source>
</evidence>
<reference evidence="3" key="2">
    <citation type="submission" date="2019-09" db="UniProtKB">
        <authorList>
            <consortium name="WormBaseParasite"/>
        </authorList>
    </citation>
    <scope>IDENTIFICATION</scope>
</reference>
<dbReference type="EMBL" id="UZAH01030176">
    <property type="protein sequence ID" value="VDP09579.1"/>
    <property type="molecule type" value="Genomic_DNA"/>
</dbReference>
<name>A0A183G7C9_HELPZ</name>
<keyword evidence="2" id="KW-1185">Reference proteome</keyword>
<evidence type="ECO:0000313" key="2">
    <source>
        <dbReference type="Proteomes" id="UP000050761"/>
    </source>
</evidence>
<dbReference type="Proteomes" id="UP000050761">
    <property type="component" value="Unassembled WGS sequence"/>
</dbReference>
<organism evidence="2 3">
    <name type="scientific">Heligmosomoides polygyrus</name>
    <name type="common">Parasitic roundworm</name>
    <dbReference type="NCBI Taxonomy" id="6339"/>
    <lineage>
        <taxon>Eukaryota</taxon>
        <taxon>Metazoa</taxon>
        <taxon>Ecdysozoa</taxon>
        <taxon>Nematoda</taxon>
        <taxon>Chromadorea</taxon>
        <taxon>Rhabditida</taxon>
        <taxon>Rhabditina</taxon>
        <taxon>Rhabditomorpha</taxon>
        <taxon>Strongyloidea</taxon>
        <taxon>Heligmosomidae</taxon>
        <taxon>Heligmosomoides</taxon>
    </lineage>
</organism>
<reference evidence="1 2" key="1">
    <citation type="submission" date="2018-11" db="EMBL/GenBank/DDBJ databases">
        <authorList>
            <consortium name="Pathogen Informatics"/>
        </authorList>
    </citation>
    <scope>NUCLEOTIDE SEQUENCE [LARGE SCALE GENOMIC DNA]</scope>
</reference>